<keyword evidence="1" id="KW-0812">Transmembrane</keyword>
<keyword evidence="1" id="KW-1133">Transmembrane helix</keyword>
<gene>
    <name evidence="2" type="ORF">D3Y59_04050</name>
</gene>
<feature type="transmembrane region" description="Helical" evidence="1">
    <location>
        <begin position="14"/>
        <end position="38"/>
    </location>
</feature>
<dbReference type="KEGG" id="hyh:D3Y59_04050"/>
<evidence type="ECO:0000313" key="2">
    <source>
        <dbReference type="EMBL" id="AYA36306.1"/>
    </source>
</evidence>
<keyword evidence="3" id="KW-1185">Reference proteome</keyword>
<evidence type="ECO:0000313" key="3">
    <source>
        <dbReference type="Proteomes" id="UP000262802"/>
    </source>
</evidence>
<accession>A0A3B7R9L1</accession>
<sequence length="103" mass="11397">MPPHALDPRRTEPWWIAVLLFFPTVVSAVVVLVVGFVLGWVNGNGTNRNSWGKRGANTFHFILLFWLFGCLALVTYCIAKRKCASAAGMFLGALFSTAVYLSF</sequence>
<keyword evidence="1" id="KW-0472">Membrane</keyword>
<feature type="transmembrane region" description="Helical" evidence="1">
    <location>
        <begin position="58"/>
        <end position="79"/>
    </location>
</feature>
<dbReference type="Proteomes" id="UP000262802">
    <property type="component" value="Chromosome"/>
</dbReference>
<name>A0A3B7R9L1_9BACT</name>
<evidence type="ECO:0000256" key="1">
    <source>
        <dbReference type="SAM" id="Phobius"/>
    </source>
</evidence>
<feature type="transmembrane region" description="Helical" evidence="1">
    <location>
        <begin position="86"/>
        <end position="102"/>
    </location>
</feature>
<organism evidence="2 3">
    <name type="scientific">Hymenobacter oligotrophus</name>
    <dbReference type="NCBI Taxonomy" id="2319843"/>
    <lineage>
        <taxon>Bacteria</taxon>
        <taxon>Pseudomonadati</taxon>
        <taxon>Bacteroidota</taxon>
        <taxon>Cytophagia</taxon>
        <taxon>Cytophagales</taxon>
        <taxon>Hymenobacteraceae</taxon>
        <taxon>Hymenobacter</taxon>
    </lineage>
</organism>
<proteinExistence type="predicted"/>
<protein>
    <submittedName>
        <fullName evidence="2">Uncharacterized protein</fullName>
    </submittedName>
</protein>
<dbReference type="AlphaFoldDB" id="A0A3B7R9L1"/>
<dbReference type="EMBL" id="CP032317">
    <property type="protein sequence ID" value="AYA36306.1"/>
    <property type="molecule type" value="Genomic_DNA"/>
</dbReference>
<reference evidence="2 3" key="1">
    <citation type="submission" date="2018-09" db="EMBL/GenBank/DDBJ databases">
        <title>Hymenobacter medium sp. nov., isolated from R2A medium.</title>
        <authorList>
            <person name="Yingchao G."/>
        </authorList>
    </citation>
    <scope>NUCLEOTIDE SEQUENCE [LARGE SCALE GENOMIC DNA]</scope>
    <source>
        <strain evidence="3">sh-6</strain>
    </source>
</reference>